<feature type="transmembrane region" description="Helical" evidence="4">
    <location>
        <begin position="314"/>
        <end position="337"/>
    </location>
</feature>
<dbReference type="Gene3D" id="1.20.1250.20">
    <property type="entry name" value="MFS general substrate transporter like domains"/>
    <property type="match status" value="1"/>
</dbReference>
<feature type="transmembrane region" description="Helical" evidence="4">
    <location>
        <begin position="159"/>
        <end position="177"/>
    </location>
</feature>
<evidence type="ECO:0000313" key="5">
    <source>
        <dbReference type="EMBL" id="PHM26650.1"/>
    </source>
</evidence>
<evidence type="ECO:0008006" key="9">
    <source>
        <dbReference type="Google" id="ProtNLM"/>
    </source>
</evidence>
<accession>A0A2D0IXH8</accession>
<dbReference type="GO" id="GO:0022857">
    <property type="term" value="F:transmembrane transporter activity"/>
    <property type="evidence" value="ECO:0007669"/>
    <property type="project" value="InterPro"/>
</dbReference>
<comment type="caution">
    <text evidence="5">The sequence shown here is derived from an EMBL/GenBank/DDBJ whole genome shotgun (WGS) entry which is preliminary data.</text>
</comment>
<feature type="transmembrane region" description="Helical" evidence="4">
    <location>
        <begin position="73"/>
        <end position="95"/>
    </location>
</feature>
<organism evidence="5 7">
    <name type="scientific">Xenorhabdus ehlersii</name>
    <dbReference type="NCBI Taxonomy" id="290111"/>
    <lineage>
        <taxon>Bacteria</taxon>
        <taxon>Pseudomonadati</taxon>
        <taxon>Pseudomonadota</taxon>
        <taxon>Gammaproteobacteria</taxon>
        <taxon>Enterobacterales</taxon>
        <taxon>Morganellaceae</taxon>
        <taxon>Xenorhabdus</taxon>
    </lineage>
</organism>
<dbReference type="SUPFAM" id="SSF103473">
    <property type="entry name" value="MFS general substrate transporter"/>
    <property type="match status" value="1"/>
</dbReference>
<dbReference type="Pfam" id="PF07690">
    <property type="entry name" value="MFS_1"/>
    <property type="match status" value="1"/>
</dbReference>
<feature type="transmembrane region" description="Helical" evidence="4">
    <location>
        <begin position="240"/>
        <end position="261"/>
    </location>
</feature>
<keyword evidence="2 4" id="KW-1133">Transmembrane helix</keyword>
<protein>
    <recommendedName>
        <fullName evidence="9">MFS transporter</fullName>
    </recommendedName>
</protein>
<dbReference type="AlphaFoldDB" id="A0A2D0IXH8"/>
<gene>
    <name evidence="6" type="ORF">BDE27_0887</name>
    <name evidence="5" type="ORF">Xehl_00324</name>
</gene>
<evidence type="ECO:0000313" key="6">
    <source>
        <dbReference type="EMBL" id="RKE93176.1"/>
    </source>
</evidence>
<reference evidence="6 8" key="2">
    <citation type="submission" date="2018-09" db="EMBL/GenBank/DDBJ databases">
        <title>Genomic Encyclopedia of Archaeal and Bacterial Type Strains, Phase II (KMG-II): from individual species to whole genera.</title>
        <authorList>
            <person name="Goeker M."/>
        </authorList>
    </citation>
    <scope>NUCLEOTIDE SEQUENCE [LARGE SCALE GENOMIC DNA]</scope>
    <source>
        <strain evidence="6 8">DSM 16337</strain>
    </source>
</reference>
<dbReference type="EMBL" id="RAQI01000001">
    <property type="protein sequence ID" value="RKE93176.1"/>
    <property type="molecule type" value="Genomic_DNA"/>
</dbReference>
<feature type="transmembrane region" description="Helical" evidence="4">
    <location>
        <begin position="101"/>
        <end position="123"/>
    </location>
</feature>
<dbReference type="EMBL" id="NIBT01000002">
    <property type="protein sequence ID" value="PHM26650.1"/>
    <property type="molecule type" value="Genomic_DNA"/>
</dbReference>
<sequence>MKNQNWLKNIGYLDSISRAMQSTSNQISHLLVGSLGGMFGTAVSLRVSIAFYSSLFLEVPSGLLADRLGHFKTVALGNWFSAIALLILYCSLATADNINNQITLLIISSFLSAIAMSLISGAYQAMLQDLIDYQIIKHGEESTLRTKALLLSQRYGKEIVSIVPVLFLLLLLVLYRTIGHAEIILFIPTIMFIGLGIWLWCFPQLSGMHENLGKKNDHIRRKSTLRHFILYMRELSHTQFLIFLKLSIVIILLNFSMIHVHTYLMISEFREYNIIQVEIDYLIPLFFFIISFDVAHYIKGVIVPRVAAKFSDNTMIMISFVSLMLLSGLCYLLYLYFNGILALTLYVLFFRTTVTIGQDVAISNFLSRLPEEIRAFSLSLITGTVIILYGAYSVYLTFTGIGAEPAQYILLEIAVIALIGGLLTFYIKTTPQIDTENSVFNSMN</sequence>
<keyword evidence="3 4" id="KW-0472">Membrane</keyword>
<dbReference type="InterPro" id="IPR011701">
    <property type="entry name" value="MFS"/>
</dbReference>
<feature type="transmembrane region" description="Helical" evidence="4">
    <location>
        <begin position="378"/>
        <end position="396"/>
    </location>
</feature>
<evidence type="ECO:0000313" key="7">
    <source>
        <dbReference type="Proteomes" id="UP000225605"/>
    </source>
</evidence>
<keyword evidence="1 4" id="KW-0812">Transmembrane</keyword>
<dbReference type="Proteomes" id="UP000283568">
    <property type="component" value="Unassembled WGS sequence"/>
</dbReference>
<dbReference type="InterPro" id="IPR036259">
    <property type="entry name" value="MFS_trans_sf"/>
</dbReference>
<feature type="transmembrane region" description="Helical" evidence="4">
    <location>
        <begin position="281"/>
        <end position="302"/>
    </location>
</feature>
<evidence type="ECO:0000256" key="3">
    <source>
        <dbReference type="ARBA" id="ARBA00023136"/>
    </source>
</evidence>
<evidence type="ECO:0000256" key="4">
    <source>
        <dbReference type="SAM" id="Phobius"/>
    </source>
</evidence>
<reference evidence="5 7" key="1">
    <citation type="journal article" date="2017" name="Nat. Microbiol.">
        <title>Natural product diversity associated with the nematode symbionts Photorhabdus and Xenorhabdus.</title>
        <authorList>
            <person name="Tobias N.J."/>
            <person name="Wolff H."/>
            <person name="Djahanschiri B."/>
            <person name="Grundmann F."/>
            <person name="Kronenwerth M."/>
            <person name="Shi Y.M."/>
            <person name="Simonyi S."/>
            <person name="Grun P."/>
            <person name="Shapiro-Ilan D."/>
            <person name="Pidot S.J."/>
            <person name="Stinear T.P."/>
            <person name="Ebersberger I."/>
            <person name="Bode H.B."/>
        </authorList>
    </citation>
    <scope>NUCLEOTIDE SEQUENCE [LARGE SCALE GENOMIC DNA]</scope>
    <source>
        <strain evidence="5 7">DSM 16337</strain>
    </source>
</reference>
<evidence type="ECO:0000256" key="1">
    <source>
        <dbReference type="ARBA" id="ARBA00022692"/>
    </source>
</evidence>
<feature type="transmembrane region" description="Helical" evidence="4">
    <location>
        <begin position="30"/>
        <end position="52"/>
    </location>
</feature>
<evidence type="ECO:0000313" key="8">
    <source>
        <dbReference type="Proteomes" id="UP000283568"/>
    </source>
</evidence>
<feature type="transmembrane region" description="Helical" evidence="4">
    <location>
        <begin position="183"/>
        <end position="202"/>
    </location>
</feature>
<dbReference type="OrthoDB" id="6434058at2"/>
<dbReference type="RefSeq" id="WP_099130992.1">
    <property type="nucleotide sequence ID" value="NZ_CAWNOJ010000031.1"/>
</dbReference>
<dbReference type="Proteomes" id="UP000225605">
    <property type="component" value="Unassembled WGS sequence"/>
</dbReference>
<name>A0A2D0IXH8_9GAMM</name>
<keyword evidence="8" id="KW-1185">Reference proteome</keyword>
<proteinExistence type="predicted"/>
<evidence type="ECO:0000256" key="2">
    <source>
        <dbReference type="ARBA" id="ARBA00022989"/>
    </source>
</evidence>
<feature type="transmembrane region" description="Helical" evidence="4">
    <location>
        <begin position="408"/>
        <end position="427"/>
    </location>
</feature>